<feature type="domain" description="RNA polymerase sigma-70 region 2" evidence="5">
    <location>
        <begin position="34"/>
        <end position="101"/>
    </location>
</feature>
<reference evidence="8" key="1">
    <citation type="journal article" date="2019" name="Int. J. Syst. Evol. Microbiol.">
        <title>The Global Catalogue of Microorganisms (GCM) 10K type strain sequencing project: providing services to taxonomists for standard genome sequencing and annotation.</title>
        <authorList>
            <consortium name="The Broad Institute Genomics Platform"/>
            <consortium name="The Broad Institute Genome Sequencing Center for Infectious Disease"/>
            <person name="Wu L."/>
            <person name="Ma J."/>
        </authorList>
    </citation>
    <scope>NUCLEOTIDE SEQUENCE [LARGE SCALE GENOMIC DNA]</scope>
    <source>
        <strain evidence="8">JCM 17804</strain>
    </source>
</reference>
<dbReference type="SUPFAM" id="SSF88659">
    <property type="entry name" value="Sigma3 and sigma4 domains of RNA polymerase sigma factors"/>
    <property type="match status" value="1"/>
</dbReference>
<accession>A0ABP8GS32</accession>
<dbReference type="Proteomes" id="UP001500975">
    <property type="component" value="Unassembled WGS sequence"/>
</dbReference>
<dbReference type="EMBL" id="BAABGJ010000001">
    <property type="protein sequence ID" value="GAA4328796.1"/>
    <property type="molecule type" value="Genomic_DNA"/>
</dbReference>
<proteinExistence type="inferred from homology"/>
<keyword evidence="3" id="KW-0731">Sigma factor</keyword>
<sequence>MPHNPRMPAPSPDAELAALIDRVGRRDDTALRLLYERASPKLFGLAMKVLRQREWAEDVLQESFLTIWRVAADYRSTLSPPMAWMGLIVRSRALDLLRRRTADRAQLTQEFDEVMAETFESDASNPMDTADASQQAWALHQCLSRLEGRQREVLCLAYLRELSHGELAEQLKLPLGTVKTWIRRGLEKLRSCMQQFA</sequence>
<dbReference type="InterPro" id="IPR039425">
    <property type="entry name" value="RNA_pol_sigma-70-like"/>
</dbReference>
<evidence type="ECO:0000259" key="6">
    <source>
        <dbReference type="Pfam" id="PF08281"/>
    </source>
</evidence>
<dbReference type="InterPro" id="IPR014284">
    <property type="entry name" value="RNA_pol_sigma-70_dom"/>
</dbReference>
<dbReference type="Gene3D" id="1.10.10.10">
    <property type="entry name" value="Winged helix-like DNA-binding domain superfamily/Winged helix DNA-binding domain"/>
    <property type="match status" value="1"/>
</dbReference>
<dbReference type="PANTHER" id="PTHR43133:SF62">
    <property type="entry name" value="RNA POLYMERASE SIGMA FACTOR SIGZ"/>
    <property type="match status" value="1"/>
</dbReference>
<gene>
    <name evidence="7" type="ORF">GCM10023165_01360</name>
</gene>
<dbReference type="Gene3D" id="1.10.1740.10">
    <property type="match status" value="1"/>
</dbReference>
<dbReference type="InterPro" id="IPR013325">
    <property type="entry name" value="RNA_pol_sigma_r2"/>
</dbReference>
<dbReference type="InterPro" id="IPR013249">
    <property type="entry name" value="RNA_pol_sigma70_r4_t2"/>
</dbReference>
<keyword evidence="4" id="KW-0804">Transcription</keyword>
<dbReference type="InterPro" id="IPR007627">
    <property type="entry name" value="RNA_pol_sigma70_r2"/>
</dbReference>
<name>A0ABP8GS32_9BURK</name>
<comment type="similarity">
    <text evidence="1">Belongs to the sigma-70 factor family. ECF subfamily.</text>
</comment>
<keyword evidence="8" id="KW-1185">Reference proteome</keyword>
<organism evidence="7 8">
    <name type="scientific">Variovorax defluvii</name>
    <dbReference type="NCBI Taxonomy" id="913761"/>
    <lineage>
        <taxon>Bacteria</taxon>
        <taxon>Pseudomonadati</taxon>
        <taxon>Pseudomonadota</taxon>
        <taxon>Betaproteobacteria</taxon>
        <taxon>Burkholderiales</taxon>
        <taxon>Comamonadaceae</taxon>
        <taxon>Variovorax</taxon>
    </lineage>
</organism>
<dbReference type="PANTHER" id="PTHR43133">
    <property type="entry name" value="RNA POLYMERASE ECF-TYPE SIGMA FACTO"/>
    <property type="match status" value="1"/>
</dbReference>
<evidence type="ECO:0000256" key="2">
    <source>
        <dbReference type="ARBA" id="ARBA00023015"/>
    </source>
</evidence>
<evidence type="ECO:0000256" key="3">
    <source>
        <dbReference type="ARBA" id="ARBA00023082"/>
    </source>
</evidence>
<dbReference type="CDD" id="cd06171">
    <property type="entry name" value="Sigma70_r4"/>
    <property type="match status" value="1"/>
</dbReference>
<dbReference type="Pfam" id="PF08281">
    <property type="entry name" value="Sigma70_r4_2"/>
    <property type="match status" value="1"/>
</dbReference>
<feature type="domain" description="RNA polymerase sigma factor 70 region 4 type 2" evidence="6">
    <location>
        <begin position="138"/>
        <end position="189"/>
    </location>
</feature>
<dbReference type="SUPFAM" id="SSF88946">
    <property type="entry name" value="Sigma2 domain of RNA polymerase sigma factors"/>
    <property type="match status" value="1"/>
</dbReference>
<dbReference type="InterPro" id="IPR013324">
    <property type="entry name" value="RNA_pol_sigma_r3/r4-like"/>
</dbReference>
<evidence type="ECO:0000256" key="1">
    <source>
        <dbReference type="ARBA" id="ARBA00010641"/>
    </source>
</evidence>
<evidence type="ECO:0000256" key="4">
    <source>
        <dbReference type="ARBA" id="ARBA00023163"/>
    </source>
</evidence>
<dbReference type="InterPro" id="IPR036388">
    <property type="entry name" value="WH-like_DNA-bd_sf"/>
</dbReference>
<comment type="caution">
    <text evidence="7">The sequence shown here is derived from an EMBL/GenBank/DDBJ whole genome shotgun (WGS) entry which is preliminary data.</text>
</comment>
<evidence type="ECO:0000313" key="8">
    <source>
        <dbReference type="Proteomes" id="UP001500975"/>
    </source>
</evidence>
<dbReference type="NCBIfam" id="TIGR02937">
    <property type="entry name" value="sigma70-ECF"/>
    <property type="match status" value="1"/>
</dbReference>
<evidence type="ECO:0000259" key="5">
    <source>
        <dbReference type="Pfam" id="PF04542"/>
    </source>
</evidence>
<protein>
    <submittedName>
        <fullName evidence="7">Sigma-70 family RNA polymerase sigma factor</fullName>
    </submittedName>
</protein>
<evidence type="ECO:0000313" key="7">
    <source>
        <dbReference type="EMBL" id="GAA4328796.1"/>
    </source>
</evidence>
<keyword evidence="2" id="KW-0805">Transcription regulation</keyword>
<dbReference type="Pfam" id="PF04542">
    <property type="entry name" value="Sigma70_r2"/>
    <property type="match status" value="1"/>
</dbReference>